<keyword evidence="4 12" id="KW-0812">Transmembrane</keyword>
<evidence type="ECO:0000256" key="5">
    <source>
        <dbReference type="ARBA" id="ARBA00022826"/>
    </source>
</evidence>
<accession>A0A6J8B4S3</accession>
<dbReference type="FunFam" id="1.10.287.70:FF:000028">
    <property type="entry name" value="potassium voltage-gated channel subfamily D member 3"/>
    <property type="match status" value="1"/>
</dbReference>
<dbReference type="PRINTS" id="PR00169">
    <property type="entry name" value="KCHANNEL"/>
</dbReference>
<evidence type="ECO:0000256" key="4">
    <source>
        <dbReference type="ARBA" id="ARBA00022692"/>
    </source>
</evidence>
<dbReference type="PANTHER" id="PTHR11537:SF254">
    <property type="entry name" value="POTASSIUM VOLTAGE-GATED CHANNEL PROTEIN SHAB"/>
    <property type="match status" value="1"/>
</dbReference>
<dbReference type="Proteomes" id="UP000507470">
    <property type="component" value="Unassembled WGS sequence"/>
</dbReference>
<evidence type="ECO:0000256" key="3">
    <source>
        <dbReference type="ARBA" id="ARBA00022538"/>
    </source>
</evidence>
<dbReference type="GO" id="GO:0005249">
    <property type="term" value="F:voltage-gated potassium channel activity"/>
    <property type="evidence" value="ECO:0007669"/>
    <property type="project" value="InterPro"/>
</dbReference>
<evidence type="ECO:0000256" key="10">
    <source>
        <dbReference type="ARBA" id="ARBA00023136"/>
    </source>
</evidence>
<protein>
    <recommendedName>
        <fullName evidence="13">Ion transport domain-containing protein</fullName>
    </recommendedName>
</protein>
<dbReference type="SUPFAM" id="SSF81324">
    <property type="entry name" value="Voltage-gated potassium channels"/>
    <property type="match status" value="1"/>
</dbReference>
<dbReference type="AlphaFoldDB" id="A0A6J8B4S3"/>
<evidence type="ECO:0000313" key="15">
    <source>
        <dbReference type="Proteomes" id="UP000507470"/>
    </source>
</evidence>
<evidence type="ECO:0000256" key="11">
    <source>
        <dbReference type="ARBA" id="ARBA00023303"/>
    </source>
</evidence>
<evidence type="ECO:0000256" key="9">
    <source>
        <dbReference type="ARBA" id="ARBA00023065"/>
    </source>
</evidence>
<keyword evidence="7" id="KW-0630">Potassium</keyword>
<evidence type="ECO:0000256" key="7">
    <source>
        <dbReference type="ARBA" id="ARBA00022958"/>
    </source>
</evidence>
<feature type="transmembrane region" description="Helical" evidence="12">
    <location>
        <begin position="330"/>
        <end position="347"/>
    </location>
</feature>
<keyword evidence="9" id="KW-0406">Ion transport</keyword>
<dbReference type="EMBL" id="CACVKT020002567">
    <property type="protein sequence ID" value="CAC5378360.1"/>
    <property type="molecule type" value="Genomic_DNA"/>
</dbReference>
<keyword evidence="2" id="KW-0813">Transport</keyword>
<gene>
    <name evidence="14" type="ORF">MCOR_14571</name>
</gene>
<evidence type="ECO:0000256" key="1">
    <source>
        <dbReference type="ARBA" id="ARBA00004141"/>
    </source>
</evidence>
<name>A0A6J8B4S3_MYTCO</name>
<keyword evidence="10 12" id="KW-0472">Membrane</keyword>
<keyword evidence="5" id="KW-0631">Potassium channel</keyword>
<keyword evidence="8 12" id="KW-1133">Transmembrane helix</keyword>
<evidence type="ECO:0000313" key="14">
    <source>
        <dbReference type="EMBL" id="CAC5378360.1"/>
    </source>
</evidence>
<dbReference type="InterPro" id="IPR028325">
    <property type="entry name" value="VG_K_chnl"/>
</dbReference>
<keyword evidence="6" id="KW-0851">Voltage-gated channel</keyword>
<feature type="domain" description="Ion transport" evidence="13">
    <location>
        <begin position="198"/>
        <end position="381"/>
    </location>
</feature>
<dbReference type="Pfam" id="PF00520">
    <property type="entry name" value="Ion_trans"/>
    <property type="match status" value="1"/>
</dbReference>
<evidence type="ECO:0000256" key="8">
    <source>
        <dbReference type="ARBA" id="ARBA00022989"/>
    </source>
</evidence>
<feature type="transmembrane region" description="Helical" evidence="12">
    <location>
        <begin position="354"/>
        <end position="375"/>
    </location>
</feature>
<proteinExistence type="predicted"/>
<dbReference type="Gene3D" id="1.20.120.350">
    <property type="entry name" value="Voltage-gated potassium channels. Chain C"/>
    <property type="match status" value="1"/>
</dbReference>
<dbReference type="InterPro" id="IPR027359">
    <property type="entry name" value="Volt_channel_dom_sf"/>
</dbReference>
<keyword evidence="15" id="KW-1185">Reference proteome</keyword>
<evidence type="ECO:0000256" key="6">
    <source>
        <dbReference type="ARBA" id="ARBA00022882"/>
    </source>
</evidence>
<feature type="transmembrane region" description="Helical" evidence="12">
    <location>
        <begin position="297"/>
        <end position="318"/>
    </location>
</feature>
<comment type="subcellular location">
    <subcellularLocation>
        <location evidence="1">Membrane</location>
        <topology evidence="1">Multi-pass membrane protein</topology>
    </subcellularLocation>
</comment>
<evidence type="ECO:0000256" key="12">
    <source>
        <dbReference type="SAM" id="Phobius"/>
    </source>
</evidence>
<dbReference type="GO" id="GO:0001508">
    <property type="term" value="P:action potential"/>
    <property type="evidence" value="ECO:0007669"/>
    <property type="project" value="TreeGrafter"/>
</dbReference>
<evidence type="ECO:0000259" key="13">
    <source>
        <dbReference type="Pfam" id="PF00520"/>
    </source>
</evidence>
<dbReference type="GO" id="GO:0008076">
    <property type="term" value="C:voltage-gated potassium channel complex"/>
    <property type="evidence" value="ECO:0007669"/>
    <property type="project" value="InterPro"/>
</dbReference>
<sequence length="421" mass="47893">MVDLVYIFLHNVCPVEFVEEVKFWGINPSSLSSCCFLKYKQQAAENALLHTYMKNQGVEEVDTLSSTISNLQKLRLYGRHILEINGNSMPCKVYFALSTFCILLSVFSIAISTLPEFRRIDSDTNYTEQDCVCSSFSVDKKANTTSSNVLFLTDNEMMQQVTDSANGSDLMNNYHSDELPDMLNNLQLKVDCFEITEETFVIILVGTNICFAIDIICRCFCAVSIKFVLVDPLNTIDITLTICAIFKVILEITEPSDKYYVLLYIQSFRVCRLFRIIRRLKAFRVLYFTLKSSKKELFAMCMYVCFVVILLSNFIYFVEGENFSSIPHSWWFSIVTMTTLGYGDMIPKTVIGKIIASFCSLLGLLLFSLVIPVMATTYISIYGIADIHINGFIDGNDEPLKHRSLPVKDVSSSKQDDMYIV</sequence>
<reference evidence="14 15" key="1">
    <citation type="submission" date="2020-06" db="EMBL/GenBank/DDBJ databases">
        <authorList>
            <person name="Li R."/>
            <person name="Bekaert M."/>
        </authorList>
    </citation>
    <scope>NUCLEOTIDE SEQUENCE [LARGE SCALE GENOMIC DNA]</scope>
    <source>
        <strain evidence="15">wild</strain>
    </source>
</reference>
<keyword evidence="3" id="KW-0633">Potassium transport</keyword>
<dbReference type="OrthoDB" id="6129506at2759"/>
<dbReference type="InterPro" id="IPR005821">
    <property type="entry name" value="Ion_trans_dom"/>
</dbReference>
<dbReference type="Gene3D" id="1.10.287.70">
    <property type="match status" value="1"/>
</dbReference>
<keyword evidence="11" id="KW-0407">Ion channel</keyword>
<feature type="transmembrane region" description="Helical" evidence="12">
    <location>
        <begin position="93"/>
        <end position="114"/>
    </location>
</feature>
<organism evidence="14 15">
    <name type="scientific">Mytilus coruscus</name>
    <name type="common">Sea mussel</name>
    <dbReference type="NCBI Taxonomy" id="42192"/>
    <lineage>
        <taxon>Eukaryota</taxon>
        <taxon>Metazoa</taxon>
        <taxon>Spiralia</taxon>
        <taxon>Lophotrochozoa</taxon>
        <taxon>Mollusca</taxon>
        <taxon>Bivalvia</taxon>
        <taxon>Autobranchia</taxon>
        <taxon>Pteriomorphia</taxon>
        <taxon>Mytilida</taxon>
        <taxon>Mytiloidea</taxon>
        <taxon>Mytilidae</taxon>
        <taxon>Mytilinae</taxon>
        <taxon>Mytilus</taxon>
    </lineage>
</organism>
<dbReference type="PANTHER" id="PTHR11537">
    <property type="entry name" value="VOLTAGE-GATED POTASSIUM CHANNEL"/>
    <property type="match status" value="1"/>
</dbReference>
<evidence type="ECO:0000256" key="2">
    <source>
        <dbReference type="ARBA" id="ARBA00022448"/>
    </source>
</evidence>